<keyword evidence="2" id="KW-0378">Hydrolase</keyword>
<dbReference type="PANTHER" id="PTHR43155">
    <property type="entry name" value="CYCLIC DI-GMP PHOSPHODIESTERASE PA4108-RELATED"/>
    <property type="match status" value="1"/>
</dbReference>
<comment type="caution">
    <text evidence="2">The sequence shown here is derived from an EMBL/GenBank/DDBJ whole genome shotgun (WGS) entry which is preliminary data.</text>
</comment>
<evidence type="ECO:0000259" key="1">
    <source>
        <dbReference type="PROSITE" id="PS51832"/>
    </source>
</evidence>
<feature type="domain" description="HD-GYP" evidence="1">
    <location>
        <begin position="119"/>
        <end position="315"/>
    </location>
</feature>
<protein>
    <submittedName>
        <fullName evidence="2">HD-GYP domain-containing protein</fullName>
        <ecNumber evidence="2">3.1.4.-</ecNumber>
    </submittedName>
</protein>
<dbReference type="EC" id="3.1.4.-" evidence="2"/>
<dbReference type="GO" id="GO:0016787">
    <property type="term" value="F:hydrolase activity"/>
    <property type="evidence" value="ECO:0007669"/>
    <property type="project" value="UniProtKB-KW"/>
</dbReference>
<sequence>MATVAVSQIKLGDKIVQDVLTPLGSVLFHKGKVITPRELEILQAFLIPTVVVGSLGDKKEEAAAAGDKVQEQAKDASPKSPIMDQYDRTVALLKGVSNQVMSGMGNSILEIRNQLEALLSHIQEYKILTFSPSSVKNEDYLYHKSVMSAMSCYMLAQWNDFPKKDWIPAALAGLLHDIGNAKIDRAILNKPTKLTAEEAEEMKRHTVLGYQILLKVTAINEGVKLAALQHHERVDGSGYPLGVVSAKIHPYAKLVAISDIFNAMTMKRIYRKATSPYMVLEQIQQDSFGKLEPAYVQTFIDKVTQFHNGTIVRLSDDRIGEIVFSDRNYPTRPWVSINGTIVNLSIERQLYIEEIMNKMDS</sequence>
<evidence type="ECO:0000313" key="2">
    <source>
        <dbReference type="EMBL" id="MFC5653209.1"/>
    </source>
</evidence>
<dbReference type="InterPro" id="IPR037522">
    <property type="entry name" value="HD_GYP_dom"/>
</dbReference>
<proteinExistence type="predicted"/>
<dbReference type="Proteomes" id="UP001596047">
    <property type="component" value="Unassembled WGS sequence"/>
</dbReference>
<reference evidence="3" key="1">
    <citation type="journal article" date="2019" name="Int. J. Syst. Evol. Microbiol.">
        <title>The Global Catalogue of Microorganisms (GCM) 10K type strain sequencing project: providing services to taxonomists for standard genome sequencing and annotation.</title>
        <authorList>
            <consortium name="The Broad Institute Genomics Platform"/>
            <consortium name="The Broad Institute Genome Sequencing Center for Infectious Disease"/>
            <person name="Wu L."/>
            <person name="Ma J."/>
        </authorList>
    </citation>
    <scope>NUCLEOTIDE SEQUENCE [LARGE SCALE GENOMIC DNA]</scope>
    <source>
        <strain evidence="3">CGMCC 1.3240</strain>
    </source>
</reference>
<organism evidence="2 3">
    <name type="scientific">Paenibacillus solisilvae</name>
    <dbReference type="NCBI Taxonomy" id="2486751"/>
    <lineage>
        <taxon>Bacteria</taxon>
        <taxon>Bacillati</taxon>
        <taxon>Bacillota</taxon>
        <taxon>Bacilli</taxon>
        <taxon>Bacillales</taxon>
        <taxon>Paenibacillaceae</taxon>
        <taxon>Paenibacillus</taxon>
    </lineage>
</organism>
<evidence type="ECO:0000313" key="3">
    <source>
        <dbReference type="Proteomes" id="UP001596047"/>
    </source>
</evidence>
<dbReference type="PANTHER" id="PTHR43155:SF2">
    <property type="entry name" value="CYCLIC DI-GMP PHOSPHODIESTERASE PA4108"/>
    <property type="match status" value="1"/>
</dbReference>
<dbReference type="Pfam" id="PF13487">
    <property type="entry name" value="HD_5"/>
    <property type="match status" value="1"/>
</dbReference>
<dbReference type="SUPFAM" id="SSF109604">
    <property type="entry name" value="HD-domain/PDEase-like"/>
    <property type="match status" value="1"/>
</dbReference>
<dbReference type="SMART" id="SM00471">
    <property type="entry name" value="HDc"/>
    <property type="match status" value="1"/>
</dbReference>
<dbReference type="EMBL" id="JBHSOW010000117">
    <property type="protein sequence ID" value="MFC5653209.1"/>
    <property type="molecule type" value="Genomic_DNA"/>
</dbReference>
<gene>
    <name evidence="2" type="ORF">ACFPYJ_29670</name>
</gene>
<dbReference type="CDD" id="cd00077">
    <property type="entry name" value="HDc"/>
    <property type="match status" value="1"/>
</dbReference>
<accession>A0ABW0W922</accession>
<dbReference type="Gene3D" id="1.10.3210.10">
    <property type="entry name" value="Hypothetical protein af1432"/>
    <property type="match status" value="1"/>
</dbReference>
<dbReference type="InterPro" id="IPR003607">
    <property type="entry name" value="HD/PDEase_dom"/>
</dbReference>
<name>A0ABW0W922_9BACL</name>
<dbReference type="PROSITE" id="PS51832">
    <property type="entry name" value="HD_GYP"/>
    <property type="match status" value="1"/>
</dbReference>
<dbReference type="RefSeq" id="WP_379191864.1">
    <property type="nucleotide sequence ID" value="NZ_JBHSOW010000117.1"/>
</dbReference>
<keyword evidence="3" id="KW-1185">Reference proteome</keyword>